<dbReference type="SUPFAM" id="SSF50156">
    <property type="entry name" value="PDZ domain-like"/>
    <property type="match status" value="1"/>
</dbReference>
<dbReference type="EMBL" id="MHMS01000012">
    <property type="protein sequence ID" value="OGZ32189.1"/>
    <property type="molecule type" value="Genomic_DNA"/>
</dbReference>
<comment type="caution">
    <text evidence="5">The sequence shown here is derived from an EMBL/GenBank/DDBJ whole genome shotgun (WGS) entry which is preliminary data.</text>
</comment>
<keyword evidence="3" id="KW-0378">Hydrolase</keyword>
<dbReference type="InterPro" id="IPR001478">
    <property type="entry name" value="PDZ"/>
</dbReference>
<dbReference type="PANTHER" id="PTHR22939:SF129">
    <property type="entry name" value="SERINE PROTEASE HTRA2, MITOCHONDRIAL"/>
    <property type="match status" value="1"/>
</dbReference>
<proteinExistence type="inferred from homology"/>
<dbReference type="PANTHER" id="PTHR22939">
    <property type="entry name" value="SERINE PROTEASE FAMILY S1C HTRA-RELATED"/>
    <property type="match status" value="1"/>
</dbReference>
<dbReference type="Pfam" id="PF13180">
    <property type="entry name" value="PDZ_2"/>
    <property type="match status" value="1"/>
</dbReference>
<dbReference type="SMART" id="SM00228">
    <property type="entry name" value="PDZ"/>
    <property type="match status" value="1"/>
</dbReference>
<dbReference type="Gene3D" id="2.40.10.120">
    <property type="match status" value="1"/>
</dbReference>
<dbReference type="SUPFAM" id="SSF50494">
    <property type="entry name" value="Trypsin-like serine proteases"/>
    <property type="match status" value="1"/>
</dbReference>
<evidence type="ECO:0000313" key="6">
    <source>
        <dbReference type="Proteomes" id="UP000176787"/>
    </source>
</evidence>
<evidence type="ECO:0000256" key="2">
    <source>
        <dbReference type="ARBA" id="ARBA00022670"/>
    </source>
</evidence>
<dbReference type="PRINTS" id="PR00834">
    <property type="entry name" value="PROTEASES2C"/>
</dbReference>
<keyword evidence="2" id="KW-0645">Protease</keyword>
<dbReference type="CDD" id="cd06779">
    <property type="entry name" value="cpPDZ_Deg_HtrA-like"/>
    <property type="match status" value="1"/>
</dbReference>
<dbReference type="Gene3D" id="2.30.42.10">
    <property type="match status" value="1"/>
</dbReference>
<dbReference type="STRING" id="1801726.A3H02_00700"/>
<dbReference type="GO" id="GO:0004252">
    <property type="term" value="F:serine-type endopeptidase activity"/>
    <property type="evidence" value="ECO:0007669"/>
    <property type="project" value="InterPro"/>
</dbReference>
<dbReference type="Proteomes" id="UP000176787">
    <property type="component" value="Unassembled WGS sequence"/>
</dbReference>
<dbReference type="InterPro" id="IPR036034">
    <property type="entry name" value="PDZ_sf"/>
</dbReference>
<evidence type="ECO:0000259" key="4">
    <source>
        <dbReference type="SMART" id="SM00228"/>
    </source>
</evidence>
<reference evidence="5 6" key="1">
    <citation type="journal article" date="2016" name="Nat. Commun.">
        <title>Thousands of microbial genomes shed light on interconnected biogeochemical processes in an aquifer system.</title>
        <authorList>
            <person name="Anantharaman K."/>
            <person name="Brown C.T."/>
            <person name="Hug L.A."/>
            <person name="Sharon I."/>
            <person name="Castelle C.J."/>
            <person name="Probst A.J."/>
            <person name="Thomas B.C."/>
            <person name="Singh A."/>
            <person name="Wilkins M.J."/>
            <person name="Karaoz U."/>
            <person name="Brodie E.L."/>
            <person name="Williams K.H."/>
            <person name="Hubbard S.S."/>
            <person name="Banfield J.F."/>
        </authorList>
    </citation>
    <scope>NUCLEOTIDE SEQUENCE [LARGE SCALE GENOMIC DNA]</scope>
</reference>
<evidence type="ECO:0000313" key="5">
    <source>
        <dbReference type="EMBL" id="OGZ32189.1"/>
    </source>
</evidence>
<dbReference type="Pfam" id="PF13365">
    <property type="entry name" value="Trypsin_2"/>
    <property type="match status" value="1"/>
</dbReference>
<protein>
    <recommendedName>
        <fullName evidence="4">PDZ domain-containing protein</fullName>
    </recommendedName>
</protein>
<name>A0A1G2F2E0_9BACT</name>
<dbReference type="GO" id="GO:0006508">
    <property type="term" value="P:proteolysis"/>
    <property type="evidence" value="ECO:0007669"/>
    <property type="project" value="UniProtKB-KW"/>
</dbReference>
<accession>A0A1G2F2E0</accession>
<dbReference type="InterPro" id="IPR001940">
    <property type="entry name" value="Peptidase_S1C"/>
</dbReference>
<dbReference type="AlphaFoldDB" id="A0A1G2F2E0"/>
<organism evidence="5 6">
    <name type="scientific">Candidatus Niyogibacteria bacterium RIFCSPLOWO2_12_FULL_41_13</name>
    <dbReference type="NCBI Taxonomy" id="1801726"/>
    <lineage>
        <taxon>Bacteria</taxon>
        <taxon>Candidatus Niyogiibacteriota</taxon>
    </lineage>
</organism>
<comment type="similarity">
    <text evidence="1">Belongs to the peptidase S1C family.</text>
</comment>
<feature type="domain" description="PDZ" evidence="4">
    <location>
        <begin position="269"/>
        <end position="338"/>
    </location>
</feature>
<gene>
    <name evidence="5" type="ORF">A3H02_00700</name>
</gene>
<dbReference type="InterPro" id="IPR009003">
    <property type="entry name" value="Peptidase_S1_PA"/>
</dbReference>
<evidence type="ECO:0000256" key="3">
    <source>
        <dbReference type="ARBA" id="ARBA00022801"/>
    </source>
</evidence>
<evidence type="ECO:0000256" key="1">
    <source>
        <dbReference type="ARBA" id="ARBA00010541"/>
    </source>
</evidence>
<sequence length="352" mass="38693">MEYQEQVIKAIQKALPAVVNIAITKELETIEKEFPLGLFGFDPRIREELKIHLKEAPHDEMGRIKLGGGSGFIVSSDGLIITNRHVVIDPKANYSVIASDGKKYEAKILAQDPTSDVAIIKINAKDLPTIELGQRSRLKLGQTALAIGYALGEFQNTVSTGIISGLSRFISAATDLSGHQQKLKGLIQTDAAINPGNSGGPLVNLEGRVIGINVAIVFGAQNIGFAIPIERAIRDLEEIKRYSRIRRPFFGIRYVLISPEMKSWLKLPFDYGALIAGDGIPQNKPIIPKSAADEAGIKEGDIIISINKKRINFENSIEDAISEAKVGDKIEIEIYRKGKITKKQIQLKEYQE</sequence>